<feature type="region of interest" description="Disordered" evidence="1">
    <location>
        <begin position="1"/>
        <end position="70"/>
    </location>
</feature>
<evidence type="ECO:0000313" key="4">
    <source>
        <dbReference type="Proteomes" id="UP000633601"/>
    </source>
</evidence>
<feature type="transmembrane region" description="Helical" evidence="2">
    <location>
        <begin position="357"/>
        <end position="380"/>
    </location>
</feature>
<proteinExistence type="predicted"/>
<evidence type="ECO:0008006" key="5">
    <source>
        <dbReference type="Google" id="ProtNLM"/>
    </source>
</evidence>
<keyword evidence="2" id="KW-0812">Transmembrane</keyword>
<dbReference type="RefSeq" id="WP_191789795.1">
    <property type="nucleotide sequence ID" value="NZ_JACSQE010000004.1"/>
</dbReference>
<feature type="transmembrane region" description="Helical" evidence="2">
    <location>
        <begin position="400"/>
        <end position="418"/>
    </location>
</feature>
<gene>
    <name evidence="3" type="ORF">H9640_05840</name>
</gene>
<evidence type="ECO:0000256" key="1">
    <source>
        <dbReference type="SAM" id="MobiDB-lite"/>
    </source>
</evidence>
<evidence type="ECO:0000256" key="2">
    <source>
        <dbReference type="SAM" id="Phobius"/>
    </source>
</evidence>
<keyword evidence="2" id="KW-1133">Transmembrane helix</keyword>
<comment type="caution">
    <text evidence="3">The sequence shown here is derived from an EMBL/GenBank/DDBJ whole genome shotgun (WGS) entry which is preliminary data.</text>
</comment>
<accession>A0ABR8UZU6</accession>
<dbReference type="EMBL" id="JACSQE010000004">
    <property type="protein sequence ID" value="MBD7998067.1"/>
    <property type="molecule type" value="Genomic_DNA"/>
</dbReference>
<organism evidence="3 4">
    <name type="scientific">Oerskovia gallyi</name>
    <dbReference type="NCBI Taxonomy" id="2762226"/>
    <lineage>
        <taxon>Bacteria</taxon>
        <taxon>Bacillati</taxon>
        <taxon>Actinomycetota</taxon>
        <taxon>Actinomycetes</taxon>
        <taxon>Micrococcales</taxon>
        <taxon>Cellulomonadaceae</taxon>
        <taxon>Oerskovia</taxon>
    </lineage>
</organism>
<reference evidence="3 4" key="1">
    <citation type="submission" date="2020-08" db="EMBL/GenBank/DDBJ databases">
        <title>A Genomic Blueprint of the Chicken Gut Microbiome.</title>
        <authorList>
            <person name="Gilroy R."/>
            <person name="Ravi A."/>
            <person name="Getino M."/>
            <person name="Pursley I."/>
            <person name="Horton D.L."/>
            <person name="Alikhan N.-F."/>
            <person name="Baker D."/>
            <person name="Gharbi K."/>
            <person name="Hall N."/>
            <person name="Watson M."/>
            <person name="Adriaenssens E.M."/>
            <person name="Foster-Nyarko E."/>
            <person name="Jarju S."/>
            <person name="Secka A."/>
            <person name="Antonio M."/>
            <person name="Oren A."/>
            <person name="Chaudhuri R."/>
            <person name="La Ragione R.M."/>
            <person name="Hildebrand F."/>
            <person name="Pallen M.J."/>
        </authorList>
    </citation>
    <scope>NUCLEOTIDE SEQUENCE [LARGE SCALE GENOMIC DNA]</scope>
    <source>
        <strain evidence="3 4">Sa2CUA8</strain>
    </source>
</reference>
<protein>
    <recommendedName>
        <fullName evidence="5">ABC transporter permease</fullName>
    </recommendedName>
</protein>
<feature type="transmembrane region" description="Helical" evidence="2">
    <location>
        <begin position="317"/>
        <end position="336"/>
    </location>
</feature>
<dbReference type="Proteomes" id="UP000633601">
    <property type="component" value="Unassembled WGS sequence"/>
</dbReference>
<name>A0ABR8UZU6_9CELL</name>
<keyword evidence="2" id="KW-0472">Membrane</keyword>
<keyword evidence="4" id="KW-1185">Reference proteome</keyword>
<sequence>MTATEQGPVPDGAAGPGLATSPGASHRPGGAQPLGQVTGSATPTVPDGGAHLRAEASGGVGPGEKPARPVRARAMRAASVVSEAWRNVGSGTTRATLFAAVLVVVVGALAAVDVRAVAGVIEGAREYRDAGASVQILEATGQVDGARCEALAGVDGVNAAGALRTGDPVRALNLPSSELTGFEATPGLLGALDRGRVAGAGLWLSADLAEALGASAGDSIATSTGPARVGAVYPYPDDGRDRALGYAAVAPVPAAGLFDSCWVEIWPVEPETATLLRTTIVADSASEVQPTQKQLNGRLGATYDASAEFRDRLTKPAPIAAAFLGLALGFAAIRLRRLELAAALHARVPRSALTWQVLLETAAWTGAAVIVTVPVLWWLAADAGLPADHLSTWVIGMRTVLAGAGAVLVGAVVGALATREKHLFKYFKER</sequence>
<evidence type="ECO:0000313" key="3">
    <source>
        <dbReference type="EMBL" id="MBD7998067.1"/>
    </source>
</evidence>